<dbReference type="Pfam" id="PF13456">
    <property type="entry name" value="RVT_3"/>
    <property type="match status" value="1"/>
</dbReference>
<evidence type="ECO:0000259" key="1">
    <source>
        <dbReference type="Pfam" id="PF13456"/>
    </source>
</evidence>
<organism evidence="2 3">
    <name type="scientific">Linum trigynum</name>
    <dbReference type="NCBI Taxonomy" id="586398"/>
    <lineage>
        <taxon>Eukaryota</taxon>
        <taxon>Viridiplantae</taxon>
        <taxon>Streptophyta</taxon>
        <taxon>Embryophyta</taxon>
        <taxon>Tracheophyta</taxon>
        <taxon>Spermatophyta</taxon>
        <taxon>Magnoliopsida</taxon>
        <taxon>eudicotyledons</taxon>
        <taxon>Gunneridae</taxon>
        <taxon>Pentapetalae</taxon>
        <taxon>rosids</taxon>
        <taxon>fabids</taxon>
        <taxon>Malpighiales</taxon>
        <taxon>Linaceae</taxon>
        <taxon>Linum</taxon>
    </lineage>
</organism>
<dbReference type="PANTHER" id="PTHR47074:SF21">
    <property type="entry name" value="RNASE H TYPE-1 DOMAIN-CONTAINING PROTEIN"/>
    <property type="match status" value="1"/>
</dbReference>
<dbReference type="PANTHER" id="PTHR47074">
    <property type="entry name" value="BNAC02G40300D PROTEIN"/>
    <property type="match status" value="1"/>
</dbReference>
<accession>A0AAV2E212</accession>
<evidence type="ECO:0000313" key="3">
    <source>
        <dbReference type="Proteomes" id="UP001497516"/>
    </source>
</evidence>
<dbReference type="GO" id="GO:0004523">
    <property type="term" value="F:RNA-DNA hybrid ribonuclease activity"/>
    <property type="evidence" value="ECO:0007669"/>
    <property type="project" value="InterPro"/>
</dbReference>
<gene>
    <name evidence="2" type="ORF">LTRI10_LOCUS21417</name>
</gene>
<feature type="domain" description="RNase H type-1" evidence="1">
    <location>
        <begin position="44"/>
        <end position="111"/>
    </location>
</feature>
<dbReference type="AlphaFoldDB" id="A0AAV2E212"/>
<name>A0AAV2E212_9ROSI</name>
<dbReference type="InterPro" id="IPR002156">
    <property type="entry name" value="RNaseH_domain"/>
</dbReference>
<reference evidence="2 3" key="1">
    <citation type="submission" date="2024-04" db="EMBL/GenBank/DDBJ databases">
        <authorList>
            <person name="Fracassetti M."/>
        </authorList>
    </citation>
    <scope>NUCLEOTIDE SEQUENCE [LARGE SCALE GENOMIC DNA]</scope>
</reference>
<dbReference type="GO" id="GO:0003676">
    <property type="term" value="F:nucleic acid binding"/>
    <property type="evidence" value="ECO:0007669"/>
    <property type="project" value="InterPro"/>
</dbReference>
<protein>
    <recommendedName>
        <fullName evidence="1">RNase H type-1 domain-containing protein</fullName>
    </recommendedName>
</protein>
<evidence type="ECO:0000313" key="2">
    <source>
        <dbReference type="EMBL" id="CAL1379931.1"/>
    </source>
</evidence>
<sequence length="111" mass="12438">MGSDWEGPKLLGGVQLLSQTGKDREREAEVITWMRPPRGWVKVNVDAAVLKGEGTGLGMVMRDENGAFQRAAVRRERRCWPPEIAEIKAVEFDLKQLERSGGRQAVVEMDC</sequence>
<dbReference type="Proteomes" id="UP001497516">
    <property type="component" value="Chromosome 4"/>
</dbReference>
<proteinExistence type="predicted"/>
<dbReference type="InterPro" id="IPR052929">
    <property type="entry name" value="RNase_H-like_EbsB-rel"/>
</dbReference>
<keyword evidence="3" id="KW-1185">Reference proteome</keyword>
<dbReference type="EMBL" id="OZ034817">
    <property type="protein sequence ID" value="CAL1379931.1"/>
    <property type="molecule type" value="Genomic_DNA"/>
</dbReference>